<organism evidence="2 3">
    <name type="scientific">Claviceps pusilla</name>
    <dbReference type="NCBI Taxonomy" id="123648"/>
    <lineage>
        <taxon>Eukaryota</taxon>
        <taxon>Fungi</taxon>
        <taxon>Dikarya</taxon>
        <taxon>Ascomycota</taxon>
        <taxon>Pezizomycotina</taxon>
        <taxon>Sordariomycetes</taxon>
        <taxon>Hypocreomycetidae</taxon>
        <taxon>Hypocreales</taxon>
        <taxon>Clavicipitaceae</taxon>
        <taxon>Claviceps</taxon>
    </lineage>
</organism>
<reference evidence="2" key="1">
    <citation type="journal article" date="2020" name="bioRxiv">
        <title>Whole genome comparisons of ergot fungi reveals the divergence and evolution of species within the genus Claviceps are the result of varying mechanisms driving genome evolution and host range expansion.</title>
        <authorList>
            <person name="Wyka S.A."/>
            <person name="Mondo S.J."/>
            <person name="Liu M."/>
            <person name="Dettman J."/>
            <person name="Nalam V."/>
            <person name="Broders K.D."/>
        </authorList>
    </citation>
    <scope>NUCLEOTIDE SEQUENCE</scope>
    <source>
        <strain evidence="2">CCC 602</strain>
    </source>
</reference>
<name>A0A9P7SZR3_9HYPO</name>
<feature type="compositionally biased region" description="Basic residues" evidence="1">
    <location>
        <begin position="1"/>
        <end position="12"/>
    </location>
</feature>
<evidence type="ECO:0000256" key="1">
    <source>
        <dbReference type="SAM" id="MobiDB-lite"/>
    </source>
</evidence>
<accession>A0A9P7SZR3</accession>
<sequence length="121" mass="13810">MTIRHERRHARQQQRCTRPADAQKTNQEQKIRWLQFRSLVSIHQTGYSIPTQKHSTRRITTCTTATAAAGHDKEHNMQFHSQTHSGATSYPISRTLSPELRLHLMLMPAMSSASASHPLGR</sequence>
<gene>
    <name evidence="2" type="ORF">E4U43_001484</name>
</gene>
<keyword evidence="3" id="KW-1185">Reference proteome</keyword>
<evidence type="ECO:0000313" key="2">
    <source>
        <dbReference type="EMBL" id="KAG6017391.1"/>
    </source>
</evidence>
<dbReference type="EMBL" id="SRPW01000149">
    <property type="protein sequence ID" value="KAG6017391.1"/>
    <property type="molecule type" value="Genomic_DNA"/>
</dbReference>
<evidence type="ECO:0000313" key="3">
    <source>
        <dbReference type="Proteomes" id="UP000748025"/>
    </source>
</evidence>
<dbReference type="Proteomes" id="UP000748025">
    <property type="component" value="Unassembled WGS sequence"/>
</dbReference>
<protein>
    <submittedName>
        <fullName evidence="2">Uncharacterized protein</fullName>
    </submittedName>
</protein>
<dbReference type="AlphaFoldDB" id="A0A9P7SZR3"/>
<feature type="region of interest" description="Disordered" evidence="1">
    <location>
        <begin position="1"/>
        <end position="28"/>
    </location>
</feature>
<proteinExistence type="predicted"/>
<comment type="caution">
    <text evidence="2">The sequence shown here is derived from an EMBL/GenBank/DDBJ whole genome shotgun (WGS) entry which is preliminary data.</text>
</comment>